<evidence type="ECO:0000256" key="1">
    <source>
        <dbReference type="SAM" id="MobiDB-lite"/>
    </source>
</evidence>
<name>A0A9P5NIU5_GYMJU</name>
<evidence type="ECO:0000313" key="2">
    <source>
        <dbReference type="EMBL" id="KAF8896791.1"/>
    </source>
</evidence>
<protein>
    <submittedName>
        <fullName evidence="2">Uncharacterized protein</fullName>
    </submittedName>
</protein>
<comment type="caution">
    <text evidence="2">The sequence shown here is derived from an EMBL/GenBank/DDBJ whole genome shotgun (WGS) entry which is preliminary data.</text>
</comment>
<reference evidence="2" key="1">
    <citation type="submission" date="2020-11" db="EMBL/GenBank/DDBJ databases">
        <authorList>
            <consortium name="DOE Joint Genome Institute"/>
            <person name="Ahrendt S."/>
            <person name="Riley R."/>
            <person name="Andreopoulos W."/>
            <person name="LaButti K."/>
            <person name="Pangilinan J."/>
            <person name="Ruiz-duenas F.J."/>
            <person name="Barrasa J.M."/>
            <person name="Sanchez-Garcia M."/>
            <person name="Camarero S."/>
            <person name="Miyauchi S."/>
            <person name="Serrano A."/>
            <person name="Linde D."/>
            <person name="Babiker R."/>
            <person name="Drula E."/>
            <person name="Ayuso-Fernandez I."/>
            <person name="Pacheco R."/>
            <person name="Padilla G."/>
            <person name="Ferreira P."/>
            <person name="Barriuso J."/>
            <person name="Kellner H."/>
            <person name="Castanera R."/>
            <person name="Alfaro M."/>
            <person name="Ramirez L."/>
            <person name="Pisabarro A.G."/>
            <person name="Kuo A."/>
            <person name="Tritt A."/>
            <person name="Lipzen A."/>
            <person name="He G."/>
            <person name="Yan M."/>
            <person name="Ng V."/>
            <person name="Cullen D."/>
            <person name="Martin F."/>
            <person name="Rosso M.-N."/>
            <person name="Henrissat B."/>
            <person name="Hibbett D."/>
            <person name="Martinez A.T."/>
            <person name="Grigoriev I.V."/>
        </authorList>
    </citation>
    <scope>NUCLEOTIDE SEQUENCE</scope>
    <source>
        <strain evidence="2">AH 44721</strain>
    </source>
</reference>
<dbReference type="Proteomes" id="UP000724874">
    <property type="component" value="Unassembled WGS sequence"/>
</dbReference>
<dbReference type="EMBL" id="JADNYJ010000059">
    <property type="protein sequence ID" value="KAF8896791.1"/>
    <property type="molecule type" value="Genomic_DNA"/>
</dbReference>
<sequence>MSSLISPSRCLRVNHLQLQQLEPHTHRHMHRLVRASAEGSLNRAICIGKPFNPSRFHKRGLHSSFRVEFSEPKDRLWDASSSRVRTERPSRSISTPSSRPPNYDSQSHSFRSNNNSNSNYNSKPNYNSQSSYNSSSNYTSKPNYNNPNYNSRNSSPSSSSSPSPPQTSRWQSQTKPVPQSHWQLRGRSQKNKQMIAAAPLTAGEKASKPPSTGRKCPDRDCSIDSWASGFSSLPLLRAMVVLVVLMA</sequence>
<dbReference type="AlphaFoldDB" id="A0A9P5NIU5"/>
<accession>A0A9P5NIU5</accession>
<feature type="compositionally biased region" description="Low complexity" evidence="1">
    <location>
        <begin position="91"/>
        <end position="101"/>
    </location>
</feature>
<gene>
    <name evidence="2" type="ORF">CPB84DRAFT_1212513</name>
</gene>
<organism evidence="2 3">
    <name type="scientific">Gymnopilus junonius</name>
    <name type="common">Spectacular rustgill mushroom</name>
    <name type="synonym">Gymnopilus spectabilis subsp. junonius</name>
    <dbReference type="NCBI Taxonomy" id="109634"/>
    <lineage>
        <taxon>Eukaryota</taxon>
        <taxon>Fungi</taxon>
        <taxon>Dikarya</taxon>
        <taxon>Basidiomycota</taxon>
        <taxon>Agaricomycotina</taxon>
        <taxon>Agaricomycetes</taxon>
        <taxon>Agaricomycetidae</taxon>
        <taxon>Agaricales</taxon>
        <taxon>Agaricineae</taxon>
        <taxon>Hymenogastraceae</taxon>
        <taxon>Gymnopilus</taxon>
    </lineage>
</organism>
<feature type="compositionally biased region" description="Low complexity" evidence="1">
    <location>
        <begin position="111"/>
        <end position="161"/>
    </location>
</feature>
<feature type="region of interest" description="Disordered" evidence="1">
    <location>
        <begin position="76"/>
        <end position="190"/>
    </location>
</feature>
<evidence type="ECO:0000313" key="3">
    <source>
        <dbReference type="Proteomes" id="UP000724874"/>
    </source>
</evidence>
<feature type="compositionally biased region" description="Polar residues" evidence="1">
    <location>
        <begin position="169"/>
        <end position="182"/>
    </location>
</feature>
<proteinExistence type="predicted"/>
<keyword evidence="3" id="KW-1185">Reference proteome</keyword>